<gene>
    <name evidence="6" type="primary">citG</name>
    <name evidence="6" type="ORF">ABG79_02054</name>
</gene>
<dbReference type="PATRIC" id="fig|908809.3.peg.2053"/>
<evidence type="ECO:0000313" key="7">
    <source>
        <dbReference type="Proteomes" id="UP000052015"/>
    </source>
</evidence>
<keyword evidence="4" id="KW-0547">Nucleotide-binding</keyword>
<sequence length="295" mass="32551">MNSVLLDKDLDIKEFAKTTAQIIIEGMILEVISHPSPGLVSPFSNGSHRDMDYNTFLKSTAALSKYMSEFVSIGYNYNEGLLQRIREVGILAEKDMFKATNGINTQKGILFLSALIGVAAGRCRRLGTTLDRYNLSNIIKETTKGIVERELKSAYSKKDLTNGERLYIKYGVEGIRGEVENGLPTVIKYGLPEFEGALKSGLNINDSLINALIVIISKTDDTTILNRKGIAGLYFAKSMAKNAIYLGLMKSKIGRNYIEFMGKMFINKNISPGGSADLVAATYIIYKLEKLGECI</sequence>
<dbReference type="PANTHER" id="PTHR30201:SF2">
    <property type="entry name" value="2-(5''-TRIPHOSPHORIBOSYL)-3'-DEPHOSPHOCOENZYME-A SYNTHASE"/>
    <property type="match status" value="1"/>
</dbReference>
<dbReference type="InterPro" id="IPR002736">
    <property type="entry name" value="CitG"/>
</dbReference>
<name>A0A0R3JRK2_CALMK</name>
<dbReference type="Gene3D" id="1.10.4200.10">
    <property type="entry name" value="Triphosphoribosyl-dephospho-CoA protein"/>
    <property type="match status" value="1"/>
</dbReference>
<evidence type="ECO:0000256" key="5">
    <source>
        <dbReference type="ARBA" id="ARBA00022840"/>
    </source>
</evidence>
<evidence type="ECO:0000256" key="1">
    <source>
        <dbReference type="ARBA" id="ARBA00001210"/>
    </source>
</evidence>
<keyword evidence="7" id="KW-1185">Reference proteome</keyword>
<protein>
    <recommendedName>
        <fullName evidence="2">triphosphoribosyl-dephospho-CoA synthase</fullName>
        <ecNumber evidence="2">2.4.2.52</ecNumber>
    </recommendedName>
</protein>
<dbReference type="AlphaFoldDB" id="A0A0R3JRK2"/>
<dbReference type="GO" id="GO:0046917">
    <property type="term" value="F:triphosphoribosyl-dephospho-CoA synthase activity"/>
    <property type="evidence" value="ECO:0007669"/>
    <property type="project" value="UniProtKB-EC"/>
</dbReference>
<dbReference type="PANTHER" id="PTHR30201">
    <property type="entry name" value="TRIPHOSPHORIBOSYL-DEPHOSPHO-COA SYNTHASE"/>
    <property type="match status" value="1"/>
</dbReference>
<dbReference type="STRING" id="908809.ABG79_02054"/>
<dbReference type="GO" id="GO:0016757">
    <property type="term" value="F:glycosyltransferase activity"/>
    <property type="evidence" value="ECO:0007669"/>
    <property type="project" value="UniProtKB-KW"/>
</dbReference>
<evidence type="ECO:0000256" key="4">
    <source>
        <dbReference type="ARBA" id="ARBA00022741"/>
    </source>
</evidence>
<reference evidence="6 7" key="1">
    <citation type="submission" date="2015-09" db="EMBL/GenBank/DDBJ databases">
        <title>Draft genome sequence of a Caloramator mitchellensis, a moderate thermophile from the Great Artesian Basin of Australia.</title>
        <authorList>
            <person name="Patel B.K."/>
        </authorList>
    </citation>
    <scope>NUCLEOTIDE SEQUENCE [LARGE SCALE GENOMIC DNA]</scope>
    <source>
        <strain evidence="6 7">VF08</strain>
    </source>
</reference>
<proteinExistence type="predicted"/>
<evidence type="ECO:0000256" key="3">
    <source>
        <dbReference type="ARBA" id="ARBA00022679"/>
    </source>
</evidence>
<comment type="caution">
    <text evidence="6">The sequence shown here is derived from an EMBL/GenBank/DDBJ whole genome shotgun (WGS) entry which is preliminary data.</text>
</comment>
<dbReference type="OrthoDB" id="114886at2"/>
<dbReference type="GO" id="GO:0051191">
    <property type="term" value="P:prosthetic group biosynthetic process"/>
    <property type="evidence" value="ECO:0007669"/>
    <property type="project" value="TreeGrafter"/>
</dbReference>
<dbReference type="EC" id="2.4.2.52" evidence="2"/>
<dbReference type="GO" id="GO:0005524">
    <property type="term" value="F:ATP binding"/>
    <property type="evidence" value="ECO:0007669"/>
    <property type="project" value="UniProtKB-KW"/>
</dbReference>
<dbReference type="EMBL" id="LKHP01000015">
    <property type="protein sequence ID" value="KRQ86115.1"/>
    <property type="molecule type" value="Genomic_DNA"/>
</dbReference>
<dbReference type="Proteomes" id="UP000052015">
    <property type="component" value="Unassembled WGS sequence"/>
</dbReference>
<evidence type="ECO:0000313" key="6">
    <source>
        <dbReference type="EMBL" id="KRQ86115.1"/>
    </source>
</evidence>
<organism evidence="6 7">
    <name type="scientific">Caloramator mitchellensis</name>
    <dbReference type="NCBI Taxonomy" id="908809"/>
    <lineage>
        <taxon>Bacteria</taxon>
        <taxon>Bacillati</taxon>
        <taxon>Bacillota</taxon>
        <taxon>Clostridia</taxon>
        <taxon>Eubacteriales</taxon>
        <taxon>Clostridiaceae</taxon>
        <taxon>Caloramator</taxon>
    </lineage>
</organism>
<accession>A0A0R3JRK2</accession>
<keyword evidence="5" id="KW-0067">ATP-binding</keyword>
<comment type="catalytic activity">
    <reaction evidence="1">
        <text>3'-dephospho-CoA + ATP = 2'-(5''-triphospho-alpha-D-ribosyl)-3'-dephospho-CoA + adenine</text>
        <dbReference type="Rhea" id="RHEA:15117"/>
        <dbReference type="ChEBI" id="CHEBI:16708"/>
        <dbReference type="ChEBI" id="CHEBI:30616"/>
        <dbReference type="ChEBI" id="CHEBI:57328"/>
        <dbReference type="ChEBI" id="CHEBI:61378"/>
        <dbReference type="EC" id="2.4.2.52"/>
    </reaction>
</comment>
<keyword evidence="3 6" id="KW-0808">Transferase</keyword>
<keyword evidence="6" id="KW-0328">Glycosyltransferase</keyword>
<dbReference type="Pfam" id="PF01874">
    <property type="entry name" value="CitG"/>
    <property type="match status" value="1"/>
</dbReference>
<evidence type="ECO:0000256" key="2">
    <source>
        <dbReference type="ARBA" id="ARBA00012074"/>
    </source>
</evidence>